<reference evidence="4 5" key="1">
    <citation type="submission" date="2016-07" db="EMBL/GenBank/DDBJ databases">
        <title>Pervasive Adenine N6-methylation of Active Genes in Fungi.</title>
        <authorList>
            <consortium name="DOE Joint Genome Institute"/>
            <person name="Mondo S.J."/>
            <person name="Dannebaum R.O."/>
            <person name="Kuo R.C."/>
            <person name="Labutti K."/>
            <person name="Haridas S."/>
            <person name="Kuo A."/>
            <person name="Salamov A."/>
            <person name="Ahrendt S.R."/>
            <person name="Lipzen A."/>
            <person name="Sullivan W."/>
            <person name="Andreopoulos W.B."/>
            <person name="Clum A."/>
            <person name="Lindquist E."/>
            <person name="Daum C."/>
            <person name="Ramamoorthy G.K."/>
            <person name="Gryganskyi A."/>
            <person name="Culley D."/>
            <person name="Magnuson J.K."/>
            <person name="James T.Y."/>
            <person name="O'Malley M.A."/>
            <person name="Stajich J.E."/>
            <person name="Spatafora J.W."/>
            <person name="Visel A."/>
            <person name="Grigoriev I.V."/>
        </authorList>
    </citation>
    <scope>NUCLEOTIDE SEQUENCE [LARGE SCALE GENOMIC DNA]</scope>
    <source>
        <strain evidence="4 5">PL171</strain>
    </source>
</reference>
<feature type="domain" description="Ubiquinol-cytochrome c chaperone" evidence="3">
    <location>
        <begin position="129"/>
        <end position="269"/>
    </location>
</feature>
<dbReference type="Proteomes" id="UP000193411">
    <property type="component" value="Unassembled WGS sequence"/>
</dbReference>
<accession>A0A1Y2HGL8</accession>
<dbReference type="OrthoDB" id="10253878at2759"/>
<dbReference type="PANTHER" id="PTHR12184:SF1">
    <property type="entry name" value="UBIQUINOL-CYTOCHROME-C REDUCTASE COMPLEX ASSEMBLY FACTOR 1"/>
    <property type="match status" value="1"/>
</dbReference>
<dbReference type="InterPro" id="IPR007129">
    <property type="entry name" value="Ubiqinol_cyt_c_chaperone_CPB3"/>
</dbReference>
<comment type="similarity">
    <text evidence="1">Belongs to the CBP3 family.</text>
</comment>
<evidence type="ECO:0000259" key="3">
    <source>
        <dbReference type="Pfam" id="PF03981"/>
    </source>
</evidence>
<proteinExistence type="inferred from homology"/>
<feature type="compositionally biased region" description="Low complexity" evidence="2">
    <location>
        <begin position="1"/>
        <end position="42"/>
    </location>
</feature>
<protein>
    <submittedName>
        <fullName evidence="4">Ubiquinol-cytochrome C chaperone-domain-containing protein</fullName>
    </submittedName>
</protein>
<dbReference type="AlphaFoldDB" id="A0A1Y2HGL8"/>
<dbReference type="GO" id="GO:0005739">
    <property type="term" value="C:mitochondrion"/>
    <property type="evidence" value="ECO:0007669"/>
    <property type="project" value="TreeGrafter"/>
</dbReference>
<dbReference type="EMBL" id="MCFL01000033">
    <property type="protein sequence ID" value="ORZ33748.1"/>
    <property type="molecule type" value="Genomic_DNA"/>
</dbReference>
<evidence type="ECO:0000313" key="5">
    <source>
        <dbReference type="Proteomes" id="UP000193411"/>
    </source>
</evidence>
<keyword evidence="5" id="KW-1185">Reference proteome</keyword>
<gene>
    <name evidence="4" type="ORF">BCR44DRAFT_125943</name>
</gene>
<organism evidence="4 5">
    <name type="scientific">Catenaria anguillulae PL171</name>
    <dbReference type="NCBI Taxonomy" id="765915"/>
    <lineage>
        <taxon>Eukaryota</taxon>
        <taxon>Fungi</taxon>
        <taxon>Fungi incertae sedis</taxon>
        <taxon>Blastocladiomycota</taxon>
        <taxon>Blastocladiomycetes</taxon>
        <taxon>Blastocladiales</taxon>
        <taxon>Catenariaceae</taxon>
        <taxon>Catenaria</taxon>
    </lineage>
</organism>
<dbReference type="STRING" id="765915.A0A1Y2HGL8"/>
<feature type="region of interest" description="Disordered" evidence="2">
    <location>
        <begin position="1"/>
        <end position="73"/>
    </location>
</feature>
<comment type="caution">
    <text evidence="4">The sequence shown here is derived from an EMBL/GenBank/DDBJ whole genome shotgun (WGS) entry which is preliminary data.</text>
</comment>
<dbReference type="GO" id="GO:0034551">
    <property type="term" value="P:mitochondrial respiratory chain complex III assembly"/>
    <property type="evidence" value="ECO:0007669"/>
    <property type="project" value="TreeGrafter"/>
</dbReference>
<feature type="compositionally biased region" description="Polar residues" evidence="2">
    <location>
        <begin position="60"/>
        <end position="73"/>
    </location>
</feature>
<dbReference type="PANTHER" id="PTHR12184">
    <property type="entry name" value="UBIQUINOL-CYTOCHROME C REDUCTASE COMPLEX ASSEMBLY FACTOR 1 FAMILY MEMBER"/>
    <property type="match status" value="1"/>
</dbReference>
<name>A0A1Y2HGL8_9FUNG</name>
<dbReference type="InterPro" id="IPR021150">
    <property type="entry name" value="Ubiq_cyt_c_chap"/>
</dbReference>
<evidence type="ECO:0000313" key="4">
    <source>
        <dbReference type="EMBL" id="ORZ33748.1"/>
    </source>
</evidence>
<sequence>MSTSLAPAALAARRSLSARSPRSLTASASAVARTYASSSSSPTTPPEDSKPRGKAPVPYSTHSQSYAETSTTGPNSTLFAKLITPAIAKKIAPLFGLDSKAQTHQRETLYMYERCAAGATVHLDWLVREAGLPDTFQTWFSATQVHVWMVMVRLRAEGEVGKEATKGVVSHMFRDMEDRLWAMGIRRNAIVDKSLKEFLSIFYGGILSYDEALTHSDALLASALWRNLFQSHPSVDLAHVAEYVRLVRRELQLLEAVERDEVIKGRWRFAHEAEAEAQGKVRAGQDDDVKPLSPDEMRALQQHLGRM</sequence>
<evidence type="ECO:0000256" key="1">
    <source>
        <dbReference type="ARBA" id="ARBA00006407"/>
    </source>
</evidence>
<evidence type="ECO:0000256" key="2">
    <source>
        <dbReference type="SAM" id="MobiDB-lite"/>
    </source>
</evidence>
<dbReference type="Pfam" id="PF03981">
    <property type="entry name" value="Ubiq_cyt_C_chap"/>
    <property type="match status" value="1"/>
</dbReference>